<keyword evidence="1" id="KW-1133">Transmembrane helix</keyword>
<dbReference type="EMBL" id="JACTUZ010000128">
    <property type="protein sequence ID" value="MBC9179221.1"/>
    <property type="molecule type" value="Genomic_DNA"/>
</dbReference>
<protein>
    <recommendedName>
        <fullName evidence="4">LPS-assembly lipoprotein</fullName>
    </recommendedName>
</protein>
<comment type="caution">
    <text evidence="2">The sequence shown here is derived from an EMBL/GenBank/DDBJ whole genome shotgun (WGS) entry which is preliminary data.</text>
</comment>
<evidence type="ECO:0000313" key="3">
    <source>
        <dbReference type="Proteomes" id="UP000603940"/>
    </source>
</evidence>
<dbReference type="RefSeq" id="WP_187780271.1">
    <property type="nucleotide sequence ID" value="NZ_JACTUZ010000128.1"/>
</dbReference>
<evidence type="ECO:0000313" key="2">
    <source>
        <dbReference type="EMBL" id="MBC9179221.1"/>
    </source>
</evidence>
<evidence type="ECO:0008006" key="4">
    <source>
        <dbReference type="Google" id="ProtNLM"/>
    </source>
</evidence>
<evidence type="ECO:0000256" key="1">
    <source>
        <dbReference type="SAM" id="Phobius"/>
    </source>
</evidence>
<dbReference type="Pfam" id="PF04390">
    <property type="entry name" value="LptE"/>
    <property type="match status" value="1"/>
</dbReference>
<reference evidence="2 3" key="1">
    <citation type="journal article" date="2009" name="Int. J. Syst. Evol. Microbiol.">
        <title>Transfer of Teichococcus ludipueritiae and Muricoccus roseus to the genus Roseomonas, as Roseomonas ludipueritiae comb. nov. and Roseomonas rosea comb. nov., respectively, and emended description of the genus Roseomonas.</title>
        <authorList>
            <person name="Sanchez-Porro C."/>
            <person name="Gallego V."/>
            <person name="Busse H.J."/>
            <person name="Kampfer P."/>
            <person name="Ventosa A."/>
        </authorList>
    </citation>
    <scope>NUCLEOTIDE SEQUENCE [LARGE SCALE GENOMIC DNA]</scope>
    <source>
        <strain evidence="2 3">DSM 14915</strain>
    </source>
</reference>
<proteinExistence type="predicted"/>
<dbReference type="InterPro" id="IPR007485">
    <property type="entry name" value="LPS_assembly_LptE"/>
</dbReference>
<organism evidence="2 3">
    <name type="scientific">Pseudoroseomonas ludipueritiae</name>
    <dbReference type="NCBI Taxonomy" id="198093"/>
    <lineage>
        <taxon>Bacteria</taxon>
        <taxon>Pseudomonadati</taxon>
        <taxon>Pseudomonadota</taxon>
        <taxon>Alphaproteobacteria</taxon>
        <taxon>Acetobacterales</taxon>
        <taxon>Acetobacteraceae</taxon>
        <taxon>Pseudoroseomonas</taxon>
    </lineage>
</organism>
<feature type="transmembrane region" description="Helical" evidence="1">
    <location>
        <begin position="21"/>
        <end position="42"/>
    </location>
</feature>
<accession>A0ABR7RBT4</accession>
<name>A0ABR7RBT4_9PROT</name>
<keyword evidence="3" id="KW-1185">Reference proteome</keyword>
<dbReference type="Proteomes" id="UP000603940">
    <property type="component" value="Unassembled WGS sequence"/>
</dbReference>
<gene>
    <name evidence="2" type="ORF">IBL25_19970</name>
</gene>
<keyword evidence="1" id="KW-0812">Transmembrane</keyword>
<dbReference type="Gene3D" id="3.30.160.150">
    <property type="entry name" value="Lipoprotein like domain"/>
    <property type="match status" value="1"/>
</dbReference>
<sequence length="188" mass="20420">MSRDASSTSSSDRLLRPRRRALLGLGAAGLLGLSGCGFRPLYGRADPVDGAVAAELGAIDVARIPERTGQLMRRALQQRLWAGGQSSPRYTLTAFPSFGVEQEGIRPDGLPTRMRYTATANWWLTTNEVPPQPVANGTERTLDAFDLPDNQFFAADAARDAMVTRLVDQMADDIVTRLAVRFRGQDAG</sequence>
<keyword evidence="1" id="KW-0472">Membrane</keyword>